<dbReference type="Proteomes" id="UP001500575">
    <property type="component" value="Unassembled WGS sequence"/>
</dbReference>
<organism evidence="1 2">
    <name type="scientific">Nocardioides bigeumensis</name>
    <dbReference type="NCBI Taxonomy" id="433657"/>
    <lineage>
        <taxon>Bacteria</taxon>
        <taxon>Bacillati</taxon>
        <taxon>Actinomycetota</taxon>
        <taxon>Actinomycetes</taxon>
        <taxon>Propionibacteriales</taxon>
        <taxon>Nocardioidaceae</taxon>
        <taxon>Nocardioides</taxon>
    </lineage>
</organism>
<proteinExistence type="predicted"/>
<dbReference type="EMBL" id="BAAAQQ010000011">
    <property type="protein sequence ID" value="GAA2123427.1"/>
    <property type="molecule type" value="Genomic_DNA"/>
</dbReference>
<evidence type="ECO:0000313" key="2">
    <source>
        <dbReference type="Proteomes" id="UP001500575"/>
    </source>
</evidence>
<evidence type="ECO:0000313" key="1">
    <source>
        <dbReference type="EMBL" id="GAA2123427.1"/>
    </source>
</evidence>
<gene>
    <name evidence="1" type="ORF">GCM10009843_19160</name>
</gene>
<comment type="caution">
    <text evidence="1">The sequence shown here is derived from an EMBL/GenBank/DDBJ whole genome shotgun (WGS) entry which is preliminary data.</text>
</comment>
<sequence>MDVRARPAANAIVIKTQTNEWTIDGLKGQSFGYPRVGDELVVWAEISGGASAVGEYCIHR</sequence>
<name>A0ABN2Y8M4_9ACTN</name>
<protein>
    <submittedName>
        <fullName evidence="1">Uncharacterized protein</fullName>
    </submittedName>
</protein>
<reference evidence="1 2" key="1">
    <citation type="journal article" date="2019" name="Int. J. Syst. Evol. Microbiol.">
        <title>The Global Catalogue of Microorganisms (GCM) 10K type strain sequencing project: providing services to taxonomists for standard genome sequencing and annotation.</title>
        <authorList>
            <consortium name="The Broad Institute Genomics Platform"/>
            <consortium name="The Broad Institute Genome Sequencing Center for Infectious Disease"/>
            <person name="Wu L."/>
            <person name="Ma J."/>
        </authorList>
    </citation>
    <scope>NUCLEOTIDE SEQUENCE [LARGE SCALE GENOMIC DNA]</scope>
    <source>
        <strain evidence="1 2">JCM 16021</strain>
    </source>
</reference>
<keyword evidence="2" id="KW-1185">Reference proteome</keyword>
<accession>A0ABN2Y8M4</accession>